<dbReference type="Proteomes" id="UP001066276">
    <property type="component" value="Chromosome 5"/>
</dbReference>
<gene>
    <name evidence="2" type="ORF">NDU88_008674</name>
</gene>
<evidence type="ECO:0000313" key="2">
    <source>
        <dbReference type="EMBL" id="KAJ1155949.1"/>
    </source>
</evidence>
<keyword evidence="3" id="KW-1185">Reference proteome</keyword>
<name>A0AAV7RUG7_PLEWA</name>
<proteinExistence type="predicted"/>
<feature type="region of interest" description="Disordered" evidence="1">
    <location>
        <begin position="1"/>
        <end position="43"/>
    </location>
</feature>
<protein>
    <submittedName>
        <fullName evidence="2">Uncharacterized protein</fullName>
    </submittedName>
</protein>
<evidence type="ECO:0000313" key="3">
    <source>
        <dbReference type="Proteomes" id="UP001066276"/>
    </source>
</evidence>
<comment type="caution">
    <text evidence="2">The sequence shown here is derived from an EMBL/GenBank/DDBJ whole genome shotgun (WGS) entry which is preliminary data.</text>
</comment>
<reference evidence="2" key="1">
    <citation type="journal article" date="2022" name="bioRxiv">
        <title>Sequencing and chromosome-scale assembly of the giantPleurodeles waltlgenome.</title>
        <authorList>
            <person name="Brown T."/>
            <person name="Elewa A."/>
            <person name="Iarovenko S."/>
            <person name="Subramanian E."/>
            <person name="Araus A.J."/>
            <person name="Petzold A."/>
            <person name="Susuki M."/>
            <person name="Suzuki K.-i.T."/>
            <person name="Hayashi T."/>
            <person name="Toyoda A."/>
            <person name="Oliveira C."/>
            <person name="Osipova E."/>
            <person name="Leigh N.D."/>
            <person name="Simon A."/>
            <person name="Yun M.H."/>
        </authorList>
    </citation>
    <scope>NUCLEOTIDE SEQUENCE</scope>
    <source>
        <strain evidence="2">20211129_DDA</strain>
        <tissue evidence="2">Liver</tissue>
    </source>
</reference>
<dbReference type="EMBL" id="JANPWB010000009">
    <property type="protein sequence ID" value="KAJ1155949.1"/>
    <property type="molecule type" value="Genomic_DNA"/>
</dbReference>
<accession>A0AAV7RUG7</accession>
<organism evidence="2 3">
    <name type="scientific">Pleurodeles waltl</name>
    <name type="common">Iberian ribbed newt</name>
    <dbReference type="NCBI Taxonomy" id="8319"/>
    <lineage>
        <taxon>Eukaryota</taxon>
        <taxon>Metazoa</taxon>
        <taxon>Chordata</taxon>
        <taxon>Craniata</taxon>
        <taxon>Vertebrata</taxon>
        <taxon>Euteleostomi</taxon>
        <taxon>Amphibia</taxon>
        <taxon>Batrachia</taxon>
        <taxon>Caudata</taxon>
        <taxon>Salamandroidea</taxon>
        <taxon>Salamandridae</taxon>
        <taxon>Pleurodelinae</taxon>
        <taxon>Pleurodeles</taxon>
    </lineage>
</organism>
<sequence>MLEPAGNQHKDRSGTPVLSGTRGRSKHSLRCAPRPRNPKTINWQQQQKAATYRKEDICVLGANALDRSPIGRGERSLFGQRNYPSSCRRGIQHCRLKPS</sequence>
<dbReference type="AlphaFoldDB" id="A0AAV7RUG7"/>
<evidence type="ECO:0000256" key="1">
    <source>
        <dbReference type="SAM" id="MobiDB-lite"/>
    </source>
</evidence>